<keyword evidence="2" id="KW-0378">Hydrolase</keyword>
<dbReference type="KEGG" id="orn:DV701_17180"/>
<dbReference type="PRINTS" id="PR00111">
    <property type="entry name" value="ABHYDROLASE"/>
</dbReference>
<keyword evidence="3" id="KW-1185">Reference proteome</keyword>
<dbReference type="InterPro" id="IPR000073">
    <property type="entry name" value="AB_hydrolase_1"/>
</dbReference>
<dbReference type="GO" id="GO:0016787">
    <property type="term" value="F:hydrolase activity"/>
    <property type="evidence" value="ECO:0007669"/>
    <property type="project" value="UniProtKB-KW"/>
</dbReference>
<dbReference type="PANTHER" id="PTHR43798">
    <property type="entry name" value="MONOACYLGLYCEROL LIPASE"/>
    <property type="match status" value="1"/>
</dbReference>
<organism evidence="2 3">
    <name type="scientific">Ornithinimicrobium avium</name>
    <dbReference type="NCBI Taxonomy" id="2283195"/>
    <lineage>
        <taxon>Bacteria</taxon>
        <taxon>Bacillati</taxon>
        <taxon>Actinomycetota</taxon>
        <taxon>Actinomycetes</taxon>
        <taxon>Micrococcales</taxon>
        <taxon>Ornithinimicrobiaceae</taxon>
        <taxon>Ornithinimicrobium</taxon>
    </lineage>
</organism>
<dbReference type="EMBL" id="CP031229">
    <property type="protein sequence ID" value="AXH98200.1"/>
    <property type="molecule type" value="Genomic_DNA"/>
</dbReference>
<dbReference type="InterPro" id="IPR029058">
    <property type="entry name" value="AB_hydrolase_fold"/>
</dbReference>
<name>A0A345NT42_9MICO</name>
<evidence type="ECO:0000259" key="1">
    <source>
        <dbReference type="Pfam" id="PF00561"/>
    </source>
</evidence>
<evidence type="ECO:0000313" key="2">
    <source>
        <dbReference type="EMBL" id="AXH98200.1"/>
    </source>
</evidence>
<dbReference type="InterPro" id="IPR050266">
    <property type="entry name" value="AB_hydrolase_sf"/>
</dbReference>
<dbReference type="SUPFAM" id="SSF53474">
    <property type="entry name" value="alpha/beta-Hydrolases"/>
    <property type="match status" value="1"/>
</dbReference>
<evidence type="ECO:0000313" key="3">
    <source>
        <dbReference type="Proteomes" id="UP000253790"/>
    </source>
</evidence>
<sequence>MPVRGGDLHVGVWEPEGGGPAPPTVLAVHGITASHVGWAELARQLPGVRIVAPDLRGRGRSRDLPAPYGMPTHADDVAAVLDHLGAGPVVVVGHSMGGFVSLVLADRHPDTVSSLVLVDGGMPLLPPPGVAPDEMAGLVLGPAAERLQMTFPSRAAYRDFWREHPALGPGWTDLTTAYVDYDLVGAEPELRPATRVAALGEDIRELVDGDSVQHALDHLRRPATWLVAPRGLMDEVPPLYPDAARDLWTVRYPAVRMVPVEDVNHYTVIMLAEGAAQVRPHVVEALGEAR</sequence>
<dbReference type="PANTHER" id="PTHR43798:SF33">
    <property type="entry name" value="HYDROLASE, PUTATIVE (AFU_ORTHOLOGUE AFUA_2G14860)-RELATED"/>
    <property type="match status" value="1"/>
</dbReference>
<gene>
    <name evidence="2" type="ORF">DV701_17180</name>
</gene>
<dbReference type="OrthoDB" id="63962at2"/>
<dbReference type="AlphaFoldDB" id="A0A345NT42"/>
<proteinExistence type="predicted"/>
<reference evidence="2 3" key="1">
    <citation type="submission" date="2018-07" db="EMBL/GenBank/DDBJ databases">
        <title>Complete genome sequencing of Ornithinimicrobium sp. AMA3305.</title>
        <authorList>
            <person name="Bae J.-W."/>
        </authorList>
    </citation>
    <scope>NUCLEOTIDE SEQUENCE [LARGE SCALE GENOMIC DNA]</scope>
    <source>
        <strain evidence="2 3">AMA3305</strain>
    </source>
</reference>
<protein>
    <submittedName>
        <fullName evidence="2">Alpha/beta hydrolase</fullName>
    </submittedName>
</protein>
<dbReference type="Gene3D" id="3.40.50.1820">
    <property type="entry name" value="alpha/beta hydrolase"/>
    <property type="match status" value="1"/>
</dbReference>
<dbReference type="Pfam" id="PF00561">
    <property type="entry name" value="Abhydrolase_1"/>
    <property type="match status" value="1"/>
</dbReference>
<dbReference type="Proteomes" id="UP000253790">
    <property type="component" value="Chromosome"/>
</dbReference>
<accession>A0A345NT42</accession>
<feature type="domain" description="AB hydrolase-1" evidence="1">
    <location>
        <begin position="23"/>
        <end position="137"/>
    </location>
</feature>
<dbReference type="GO" id="GO:0016020">
    <property type="term" value="C:membrane"/>
    <property type="evidence" value="ECO:0007669"/>
    <property type="project" value="TreeGrafter"/>
</dbReference>